<reference evidence="2" key="1">
    <citation type="submission" date="2012-07" db="EMBL/GenBank/DDBJ databases">
        <title>Genome of the Chinese tree shrew, a rising model animal genetically related to primates.</title>
        <authorList>
            <person name="Zhang G."/>
            <person name="Fan Y."/>
            <person name="Yao Y."/>
            <person name="Huang Z."/>
        </authorList>
    </citation>
    <scope>NUCLEOTIDE SEQUENCE [LARGE SCALE GENOMIC DNA]</scope>
</reference>
<accession>L9KUM3</accession>
<reference evidence="2" key="2">
    <citation type="journal article" date="2013" name="Nat. Commun.">
        <title>Genome of the Chinese tree shrew.</title>
        <authorList>
            <person name="Fan Y."/>
            <person name="Huang Z.Y."/>
            <person name="Cao C.C."/>
            <person name="Chen C.S."/>
            <person name="Chen Y.X."/>
            <person name="Fan D.D."/>
            <person name="He J."/>
            <person name="Hou H.L."/>
            <person name="Hu L."/>
            <person name="Hu X.T."/>
            <person name="Jiang X.T."/>
            <person name="Lai R."/>
            <person name="Lang Y.S."/>
            <person name="Liang B."/>
            <person name="Liao S.G."/>
            <person name="Mu D."/>
            <person name="Ma Y.Y."/>
            <person name="Niu Y.Y."/>
            <person name="Sun X.Q."/>
            <person name="Xia J.Q."/>
            <person name="Xiao J."/>
            <person name="Xiong Z.Q."/>
            <person name="Xu L."/>
            <person name="Yang L."/>
            <person name="Zhang Y."/>
            <person name="Zhao W."/>
            <person name="Zhao X.D."/>
            <person name="Zheng Y.T."/>
            <person name="Zhou J.M."/>
            <person name="Zhu Y.B."/>
            <person name="Zhang G.J."/>
            <person name="Wang J."/>
            <person name="Yao Y.G."/>
        </authorList>
    </citation>
    <scope>NUCLEOTIDE SEQUENCE [LARGE SCALE GENOMIC DNA]</scope>
</reference>
<proteinExistence type="predicted"/>
<dbReference type="Proteomes" id="UP000011518">
    <property type="component" value="Unassembled WGS sequence"/>
</dbReference>
<evidence type="ECO:0000313" key="2">
    <source>
        <dbReference type="Proteomes" id="UP000011518"/>
    </source>
</evidence>
<organism evidence="1 2">
    <name type="scientific">Tupaia chinensis</name>
    <name type="common">Chinese tree shrew</name>
    <name type="synonym">Tupaia belangeri chinensis</name>
    <dbReference type="NCBI Taxonomy" id="246437"/>
    <lineage>
        <taxon>Eukaryota</taxon>
        <taxon>Metazoa</taxon>
        <taxon>Chordata</taxon>
        <taxon>Craniata</taxon>
        <taxon>Vertebrata</taxon>
        <taxon>Euteleostomi</taxon>
        <taxon>Mammalia</taxon>
        <taxon>Eutheria</taxon>
        <taxon>Euarchontoglires</taxon>
        <taxon>Scandentia</taxon>
        <taxon>Tupaiidae</taxon>
        <taxon>Tupaia</taxon>
    </lineage>
</organism>
<dbReference type="EMBL" id="KB320653">
    <property type="protein sequence ID" value="ELW66413.1"/>
    <property type="molecule type" value="Genomic_DNA"/>
</dbReference>
<dbReference type="InParanoid" id="L9KUM3"/>
<keyword evidence="2" id="KW-1185">Reference proteome</keyword>
<protein>
    <submittedName>
        <fullName evidence="1">Uncharacterized protein</fullName>
    </submittedName>
</protein>
<sequence>MPQLSSIMAYPEPVGAGHLHKANSGYRPAEWGKKLTVKPMDMMNITKERTKFYGLRGECGAAWAAEKGEVIKEEMIHGGLKAPLGKLLVMLFPAQWGKKLTMKPMDMMNITKERTKFYGLRGECGAAWAAEKGEVIKEEMIHGGLKAPLGKL</sequence>
<dbReference type="AlphaFoldDB" id="L9KUM3"/>
<name>L9KUM3_TUPCH</name>
<evidence type="ECO:0000313" key="1">
    <source>
        <dbReference type="EMBL" id="ELW66413.1"/>
    </source>
</evidence>
<gene>
    <name evidence="1" type="ORF">TREES_T100000424</name>
</gene>